<name>A0A1E4SP52_9ASCO</name>
<dbReference type="STRING" id="984487.A0A1E4SP52"/>
<dbReference type="InterPro" id="IPR043129">
    <property type="entry name" value="ATPase_NBD"/>
</dbReference>
<sequence>MSLSNEYTPIIAEIGTRNIRIGFAGDPLPSATQCTSAKYPYQFHDEYPQFLDVDDSAMNKHQRANVIEQMVAEQPEIKQLIQIYGSERHKWIHLNRSPSGRTNATEEDWHLQDLLADMLRDDLVLAPRRCKVILVDRGFSIATKFRLCEQLLNRFKFKSVITCPSAVLSVMGANERNGLVLDFGWESLGVSLVVDLRDVSQRIEEIFTLGGLTLHYMVVRELIRLDNPHVNEHLLARKDLFEIVEDFIMNGMFVLPYGERIDDHTLADFKITDDVFVPGLLRYKVVEDLYFKNESLRQSITGVLESTNIDTRPLLLDNVIIAGGVSGIPGFKYRMVQEIKAWTGAKGVVGKPTLGAWAGCSMYVSSVLVNEDKSVWKEQEVTRDIINSLTTENGVKLAGLPDSVNAIHKIGR</sequence>
<keyword evidence="3" id="KW-1185">Reference proteome</keyword>
<protein>
    <recommendedName>
        <fullName evidence="4">Actin-like ATPase domain-containing protein</fullName>
    </recommendedName>
</protein>
<dbReference type="Gene3D" id="3.30.420.40">
    <property type="match status" value="2"/>
</dbReference>
<dbReference type="Gene3D" id="3.90.640.10">
    <property type="entry name" value="Actin, Chain A, domain 4"/>
    <property type="match status" value="1"/>
</dbReference>
<evidence type="ECO:0000256" key="1">
    <source>
        <dbReference type="RuleBase" id="RU000487"/>
    </source>
</evidence>
<dbReference type="Pfam" id="PF00022">
    <property type="entry name" value="Actin"/>
    <property type="match status" value="2"/>
</dbReference>
<dbReference type="GeneID" id="30980699"/>
<dbReference type="InterPro" id="IPR004000">
    <property type="entry name" value="Actin"/>
</dbReference>
<proteinExistence type="inferred from homology"/>
<dbReference type="SUPFAM" id="SSF53067">
    <property type="entry name" value="Actin-like ATPase domain"/>
    <property type="match status" value="2"/>
</dbReference>
<dbReference type="EMBL" id="KV453910">
    <property type="protein sequence ID" value="ODV81310.1"/>
    <property type="molecule type" value="Genomic_DNA"/>
</dbReference>
<dbReference type="RefSeq" id="XP_020066432.1">
    <property type="nucleotide sequence ID" value="XM_020206562.1"/>
</dbReference>
<dbReference type="Proteomes" id="UP000094285">
    <property type="component" value="Unassembled WGS sequence"/>
</dbReference>
<gene>
    <name evidence="2" type="ORF">CANTADRAFT_203960</name>
</gene>
<dbReference type="OrthoDB" id="337660at2759"/>
<dbReference type="PANTHER" id="PTHR11937">
    <property type="entry name" value="ACTIN"/>
    <property type="match status" value="1"/>
</dbReference>
<evidence type="ECO:0000313" key="3">
    <source>
        <dbReference type="Proteomes" id="UP000094285"/>
    </source>
</evidence>
<evidence type="ECO:0000313" key="2">
    <source>
        <dbReference type="EMBL" id="ODV81310.1"/>
    </source>
</evidence>
<dbReference type="SMART" id="SM00268">
    <property type="entry name" value="ACTIN"/>
    <property type="match status" value="1"/>
</dbReference>
<comment type="similarity">
    <text evidence="1">Belongs to the actin family.</text>
</comment>
<evidence type="ECO:0008006" key="4">
    <source>
        <dbReference type="Google" id="ProtNLM"/>
    </source>
</evidence>
<accession>A0A1E4SP52</accession>
<dbReference type="AlphaFoldDB" id="A0A1E4SP52"/>
<reference evidence="3" key="1">
    <citation type="submission" date="2016-05" db="EMBL/GenBank/DDBJ databases">
        <title>Comparative genomics of biotechnologically important yeasts.</title>
        <authorList>
            <consortium name="DOE Joint Genome Institute"/>
            <person name="Riley R."/>
            <person name="Haridas S."/>
            <person name="Wolfe K.H."/>
            <person name="Lopes M.R."/>
            <person name="Hittinger C.T."/>
            <person name="Goker M."/>
            <person name="Salamov A."/>
            <person name="Wisecaver J."/>
            <person name="Long T.M."/>
            <person name="Aerts A.L."/>
            <person name="Barry K."/>
            <person name="Choi C."/>
            <person name="Clum A."/>
            <person name="Coughlan A.Y."/>
            <person name="Deshpande S."/>
            <person name="Douglass A.P."/>
            <person name="Hanson S.J."/>
            <person name="Klenk H.-P."/>
            <person name="Labutti K."/>
            <person name="Lapidus A."/>
            <person name="Lindquist E."/>
            <person name="Lipzen A."/>
            <person name="Meier-Kolthoff J.P."/>
            <person name="Ohm R.A."/>
            <person name="Otillar R.P."/>
            <person name="Pangilinan J."/>
            <person name="Peng Y."/>
            <person name="Rokas A."/>
            <person name="Rosa C.A."/>
            <person name="Scheuner C."/>
            <person name="Sibirny A.A."/>
            <person name="Slot J.C."/>
            <person name="Stielow J.B."/>
            <person name="Sun H."/>
            <person name="Kurtzman C.P."/>
            <person name="Blackwell M."/>
            <person name="Grigoriev I.V."/>
            <person name="Jeffries T.W."/>
        </authorList>
    </citation>
    <scope>NUCLEOTIDE SEQUENCE [LARGE SCALE GENOMIC DNA]</scope>
    <source>
        <strain evidence="3">NRRL Y-17324</strain>
    </source>
</reference>
<organism evidence="2 3">
    <name type="scientific">Suhomyces tanzawaensis NRRL Y-17324</name>
    <dbReference type="NCBI Taxonomy" id="984487"/>
    <lineage>
        <taxon>Eukaryota</taxon>
        <taxon>Fungi</taxon>
        <taxon>Dikarya</taxon>
        <taxon>Ascomycota</taxon>
        <taxon>Saccharomycotina</taxon>
        <taxon>Pichiomycetes</taxon>
        <taxon>Debaryomycetaceae</taxon>
        <taxon>Suhomyces</taxon>
    </lineage>
</organism>